<dbReference type="InterPro" id="IPR050768">
    <property type="entry name" value="UPF0353/GerABKA_families"/>
</dbReference>
<proteinExistence type="predicted"/>
<accession>A0ABT4ZG80</accession>
<evidence type="ECO:0000256" key="2">
    <source>
        <dbReference type="SAM" id="Phobius"/>
    </source>
</evidence>
<dbReference type="InterPro" id="IPR011990">
    <property type="entry name" value="TPR-like_helical_dom_sf"/>
</dbReference>
<dbReference type="InterPro" id="IPR002035">
    <property type="entry name" value="VWF_A"/>
</dbReference>
<name>A0ABT4ZG80_9RHOB</name>
<evidence type="ECO:0000259" key="3">
    <source>
        <dbReference type="Pfam" id="PF13519"/>
    </source>
</evidence>
<dbReference type="Gene3D" id="3.40.50.410">
    <property type="entry name" value="von Willebrand factor, type A domain"/>
    <property type="match status" value="1"/>
</dbReference>
<comment type="caution">
    <text evidence="4">The sequence shown here is derived from an EMBL/GenBank/DDBJ whole genome shotgun (WGS) entry which is preliminary data.</text>
</comment>
<gene>
    <name evidence="4" type="ORF">PAF17_12730</name>
</gene>
<dbReference type="Pfam" id="PF13519">
    <property type="entry name" value="VWA_2"/>
    <property type="match status" value="1"/>
</dbReference>
<keyword evidence="2" id="KW-0812">Transmembrane</keyword>
<reference evidence="4" key="1">
    <citation type="submission" date="2022-12" db="EMBL/GenBank/DDBJ databases">
        <title>Paracoccus onchidii sp. nov., isolated from a marine invertebrate from the South China Sea.</title>
        <authorList>
            <person name="Xu S."/>
            <person name="Liu Z."/>
            <person name="Xu Y."/>
        </authorList>
    </citation>
    <scope>NUCLEOTIDE SEQUENCE</scope>
    <source>
        <strain evidence="4">Z330</strain>
    </source>
</reference>
<feature type="domain" description="VWFA" evidence="3">
    <location>
        <begin position="100"/>
        <end position="206"/>
    </location>
</feature>
<dbReference type="SUPFAM" id="SSF48452">
    <property type="entry name" value="TPR-like"/>
    <property type="match status" value="1"/>
</dbReference>
<feature type="transmembrane region" description="Helical" evidence="2">
    <location>
        <begin position="12"/>
        <end position="32"/>
    </location>
</feature>
<dbReference type="InterPro" id="IPR036465">
    <property type="entry name" value="vWFA_dom_sf"/>
</dbReference>
<dbReference type="PANTHER" id="PTHR22550:SF14">
    <property type="entry name" value="VWFA DOMAIN-CONTAINING PROTEIN"/>
    <property type="match status" value="1"/>
</dbReference>
<dbReference type="Proteomes" id="UP001165641">
    <property type="component" value="Unassembled WGS sequence"/>
</dbReference>
<feature type="compositionally biased region" description="Basic and acidic residues" evidence="1">
    <location>
        <begin position="435"/>
        <end position="447"/>
    </location>
</feature>
<evidence type="ECO:0000256" key="1">
    <source>
        <dbReference type="SAM" id="MobiDB-lite"/>
    </source>
</evidence>
<keyword evidence="5" id="KW-1185">Reference proteome</keyword>
<keyword evidence="2" id="KW-0472">Membrane</keyword>
<dbReference type="EMBL" id="JAQBIE010000015">
    <property type="protein sequence ID" value="MDB6178363.1"/>
    <property type="molecule type" value="Genomic_DNA"/>
</dbReference>
<sequence>MTGILIAIEMFHFLRPWFLLLIPAAALLWWYLRHRLGHQNLPTDTVAPHLLVALTVGQQRKGRLMPIDLVAVLMVLTSLGASGPTWSRVPDPFVAQTAPLVIALHVSPSMQATDVQPSRLDRAKQKIRDLLAIRAGARSALVAYGATAHSVVPMTEDPNVLQPYLEGLQPDVMPDDGNDAGRALDLANDILADEDAPGGVLFVTDALQSSDVAGLSSQEQISVAILAMLPQGKGDAGLDAVSVPVAQVAIDDGDIAQLERALNAAYRRALAEDGKQPWDDKGWILAWPAALLVLLWFRRGWTMRWSMVVVLCFGLQIPGGVRAEGVADWFLTADQQGQIAFDRKDFTRSAELYLDPMHKGYAQFRDGQYPEAIATLSQLDTPEASFVQGMASLRNRGYRDAIDAFQLTLDRDPDFPGAAHNLVLARKILEYVESTREQSDTGEHTGEGADDIVFDNEDARGADTQIQGREDSIGLLTADQWMNTVDTDTGDFLRQRFAIEAARQ</sequence>
<protein>
    <submittedName>
        <fullName evidence="4">VWA domain-containing protein</fullName>
    </submittedName>
</protein>
<dbReference type="PANTHER" id="PTHR22550">
    <property type="entry name" value="SPORE GERMINATION PROTEIN"/>
    <property type="match status" value="1"/>
</dbReference>
<evidence type="ECO:0000313" key="4">
    <source>
        <dbReference type="EMBL" id="MDB6178363.1"/>
    </source>
</evidence>
<organism evidence="4 5">
    <name type="scientific">Paracoccus onchidii</name>
    <dbReference type="NCBI Taxonomy" id="3017813"/>
    <lineage>
        <taxon>Bacteria</taxon>
        <taxon>Pseudomonadati</taxon>
        <taxon>Pseudomonadota</taxon>
        <taxon>Alphaproteobacteria</taxon>
        <taxon>Rhodobacterales</taxon>
        <taxon>Paracoccaceae</taxon>
        <taxon>Paracoccus</taxon>
    </lineage>
</organism>
<dbReference type="RefSeq" id="WP_271889483.1">
    <property type="nucleotide sequence ID" value="NZ_JAQBIE010000015.1"/>
</dbReference>
<feature type="region of interest" description="Disordered" evidence="1">
    <location>
        <begin position="435"/>
        <end position="456"/>
    </location>
</feature>
<dbReference type="Gene3D" id="1.25.40.10">
    <property type="entry name" value="Tetratricopeptide repeat domain"/>
    <property type="match status" value="1"/>
</dbReference>
<keyword evidence="2" id="KW-1133">Transmembrane helix</keyword>
<dbReference type="SUPFAM" id="SSF53300">
    <property type="entry name" value="vWA-like"/>
    <property type="match status" value="1"/>
</dbReference>
<evidence type="ECO:0000313" key="5">
    <source>
        <dbReference type="Proteomes" id="UP001165641"/>
    </source>
</evidence>